<dbReference type="PANTHER" id="PTHR36566:SF1">
    <property type="entry name" value="PYRIDINIUM-3,5-BISTHIOCARBOXYLIC ACID MONONUCLEOTIDE NICKEL INSERTION PROTEIN"/>
    <property type="match status" value="1"/>
</dbReference>
<dbReference type="Gene3D" id="3.10.20.300">
    <property type="entry name" value="mk0293 like domain"/>
    <property type="match status" value="1"/>
</dbReference>
<comment type="similarity">
    <text evidence="2">Belongs to the LarC family.</text>
</comment>
<name>A0ABY5AUX6_9CYAN</name>
<dbReference type="PANTHER" id="PTHR36566">
    <property type="entry name" value="NICKEL INSERTION PROTEIN-RELATED"/>
    <property type="match status" value="1"/>
</dbReference>
<keyword evidence="1 2" id="KW-0533">Nickel</keyword>
<reference evidence="3" key="1">
    <citation type="submission" date="2022-06" db="EMBL/GenBank/DDBJ databases">
        <title>Genome sequence of Phormidium yuhuli AB48 isolated from an industrial photobioreactor environment.</title>
        <authorList>
            <person name="Qiu Y."/>
            <person name="Noonan A.J.C."/>
            <person name="Dofher K."/>
            <person name="Koch M."/>
            <person name="Kieft B."/>
            <person name="Lin X."/>
            <person name="Ziels R.M."/>
            <person name="Hallam S.J."/>
        </authorList>
    </citation>
    <scope>NUCLEOTIDE SEQUENCE</scope>
    <source>
        <strain evidence="3">AB48</strain>
    </source>
</reference>
<keyword evidence="2" id="KW-0456">Lyase</keyword>
<evidence type="ECO:0000313" key="4">
    <source>
        <dbReference type="Proteomes" id="UP001056708"/>
    </source>
</evidence>
<gene>
    <name evidence="3" type="primary">larC</name>
    <name evidence="3" type="ORF">NEA10_04220</name>
</gene>
<dbReference type="Pfam" id="PF01969">
    <property type="entry name" value="Ni_insertion"/>
    <property type="match status" value="1"/>
</dbReference>
<dbReference type="NCBIfam" id="TIGR00299">
    <property type="entry name" value="nickel pincer cofactor biosynthesis protein LarC"/>
    <property type="match status" value="1"/>
</dbReference>
<evidence type="ECO:0000256" key="2">
    <source>
        <dbReference type="HAMAP-Rule" id="MF_01074"/>
    </source>
</evidence>
<dbReference type="Proteomes" id="UP001056708">
    <property type="component" value="Chromosome"/>
</dbReference>
<accession>A0ABY5AUX6</accession>
<dbReference type="InterPro" id="IPR002822">
    <property type="entry name" value="Ni_insertion"/>
</dbReference>
<organism evidence="3 4">
    <name type="scientific">Phormidium yuhuli AB48</name>
    <dbReference type="NCBI Taxonomy" id="2940671"/>
    <lineage>
        <taxon>Bacteria</taxon>
        <taxon>Bacillati</taxon>
        <taxon>Cyanobacteriota</taxon>
        <taxon>Cyanophyceae</taxon>
        <taxon>Oscillatoriophycideae</taxon>
        <taxon>Oscillatoriales</taxon>
        <taxon>Oscillatoriaceae</taxon>
        <taxon>Phormidium</taxon>
        <taxon>Phormidium yuhuli</taxon>
    </lineage>
</organism>
<protein>
    <recommendedName>
        <fullName evidence="2">Putative nickel insertion protein</fullName>
    </recommendedName>
</protein>
<dbReference type="HAMAP" id="MF_01074">
    <property type="entry name" value="LarC"/>
    <property type="match status" value="1"/>
</dbReference>
<evidence type="ECO:0000313" key="3">
    <source>
        <dbReference type="EMBL" id="USR91938.1"/>
    </source>
</evidence>
<evidence type="ECO:0000256" key="1">
    <source>
        <dbReference type="ARBA" id="ARBA00022596"/>
    </source>
</evidence>
<dbReference type="Gene3D" id="3.30.70.1380">
    <property type="entry name" value="Transcriptional regulatory protein pf0864 domain like"/>
    <property type="match status" value="1"/>
</dbReference>
<sequence>MSSRIAYFDCPTGIAGDMCLGALLDAGVPLEYLEQQLGGLGLGGAFRLRPERVQRQGQDGLKLHVELAGVAEEPPTVEGHHHHHDTRHLPEIETLIQGANLSQRARDWSLQVFRRLADAEGSVHGISPDRVHFHEVGAVDAIVDIVGTCVGLDWLGVDRILCSALPSGGGTVKAAHGQLPVPVPAVLKLFQMRGVMLYDNGIRRELVTPTGAALMVTLAESFGQAPAMQLQQTGLGAGTQDLAIPNLLRLWVGETEESPWGSDRVCVLQTQLDDIPPQAIGYTCDRLFEMGALDVFTQGIQMKKSRPGILLTVICPPEKQRTCETVIFQETTTLGIRQTLQPRSLLKRHIETVELDGQPVRLKIASDATGARFNVQPEYEDIAAIARQQKRPWYQVHQQALQTWHNHQA</sequence>
<keyword evidence="4" id="KW-1185">Reference proteome</keyword>
<proteinExistence type="inferred from homology"/>
<dbReference type="EMBL" id="CP098611">
    <property type="protein sequence ID" value="USR91938.1"/>
    <property type="molecule type" value="Genomic_DNA"/>
</dbReference>
<dbReference type="RefSeq" id="WP_252663982.1">
    <property type="nucleotide sequence ID" value="NZ_CP098611.1"/>
</dbReference>